<proteinExistence type="predicted"/>
<protein>
    <submittedName>
        <fullName evidence="1">Uncharacterized protein</fullName>
    </submittedName>
</protein>
<accession>A0A199NXT1</accession>
<sequence>MRSIHNILREISIFLTKLLAPFLLNGGNELSGGPLKFCLLSNHFQTFKIDLSARDYTTLLVIFVLKLPQLP</sequence>
<dbReference type="EMBL" id="LWSU01000270">
    <property type="protein sequence ID" value="OAX53541.1"/>
    <property type="molecule type" value="Genomic_DNA"/>
</dbReference>
<name>A0A199NXT1_9XANT</name>
<dbReference type="Proteomes" id="UP000093858">
    <property type="component" value="Unassembled WGS sequence"/>
</dbReference>
<comment type="caution">
    <text evidence="1">The sequence shown here is derived from an EMBL/GenBank/DDBJ whole genome shotgun (WGS) entry which is preliminary data.</text>
</comment>
<organism evidence="1 2">
    <name type="scientific">Xanthomonas graminis pv. poae</name>
    <dbReference type="NCBI Taxonomy" id="227946"/>
    <lineage>
        <taxon>Bacteria</taxon>
        <taxon>Pseudomonadati</taxon>
        <taxon>Pseudomonadota</taxon>
        <taxon>Gammaproteobacteria</taxon>
        <taxon>Lysobacterales</taxon>
        <taxon>Lysobacteraceae</taxon>
        <taxon>Xanthomonas</taxon>
        <taxon>Xanthomonas translucens group</taxon>
        <taxon>Xanthomonas graminis</taxon>
    </lineage>
</organism>
<reference evidence="1 2" key="1">
    <citation type="submission" date="2016-04" db="EMBL/GenBank/DDBJ databases">
        <title>Xanthomonas translucens phylogeny.</title>
        <authorList>
            <person name="Langlois P."/>
        </authorList>
    </citation>
    <scope>NUCLEOTIDE SEQUENCE [LARGE SCALE GENOMIC DNA]</scope>
    <source>
        <strain evidence="1 2">B99</strain>
    </source>
</reference>
<dbReference type="AlphaFoldDB" id="A0A199NXT1"/>
<gene>
    <name evidence="1" type="ORF">A6R73_06970</name>
</gene>
<evidence type="ECO:0000313" key="1">
    <source>
        <dbReference type="EMBL" id="OAX53541.1"/>
    </source>
</evidence>
<evidence type="ECO:0000313" key="2">
    <source>
        <dbReference type="Proteomes" id="UP000093858"/>
    </source>
</evidence>